<evidence type="ECO:0000259" key="9">
    <source>
        <dbReference type="SMART" id="SM00968"/>
    </source>
</evidence>
<evidence type="ECO:0000313" key="11">
    <source>
        <dbReference type="Proteomes" id="UP000709295"/>
    </source>
</evidence>
<evidence type="ECO:0000256" key="8">
    <source>
        <dbReference type="SAM" id="Coils"/>
    </source>
</evidence>
<evidence type="ECO:0000256" key="2">
    <source>
        <dbReference type="ARBA" id="ARBA00005917"/>
    </source>
</evidence>
<evidence type="ECO:0000256" key="1">
    <source>
        <dbReference type="ARBA" id="ARBA00004123"/>
    </source>
</evidence>
<dbReference type="GO" id="GO:0005524">
    <property type="term" value="F:ATP binding"/>
    <property type="evidence" value="ECO:0007669"/>
    <property type="project" value="InterPro"/>
</dbReference>
<keyword evidence="5 8" id="KW-0175">Coiled coil</keyword>
<evidence type="ECO:0000256" key="7">
    <source>
        <dbReference type="ARBA" id="ARBA00023306"/>
    </source>
</evidence>
<sequence>LQTFPAISKSNQSISLASLLAMHIKQVVVCGFRSYKDQVAVEPFSNQHNVVIGRNGTGKSNFFDAIRFGLLTSRFANLRPEERQALLHEGSGKHVMSAYVEIVFDNSDGRLPVDDTEVTLRRTIGVKKDEFFLNRKHITKSDVVHLLESAGFSRSNPYYIVQQGKVNALAVMRERERLELLKEVAGTKVYEDQRVKSLKILQETQTQRDKIQEVVSYIEERLAELEEEKEELKEYQQLDREQRALEYTMHEKELQNVRAEIELLEKQRQEESTRSTDLHEKLMHVRAEISRIESDHQRKEQDLAQLMEDRKSQEDERKGLMEARYKLEMEVQELKEQIRSDGVQRSAVSKEAEVVKREIEAKRAQLNNEIFPVLRQTEQTHDQVARSLQECRAQSEHLIAKQSRKSQFRTQQQRDDYLQREISDIESLVRRKEADTGSLRHSIEGLARSIEGSERTLEQQIEELREHRRRVDAVGAEMLRLKEQRNILNEKRKRKWREENQTSYELRELKKKVGEGENALQSTMAYDVRRGLQAVREMQDRIRGIYGPLIDLVRLVDERYCIAADEAAGGALFHVVVDTDDTAARIMRELDKKNLGRLTFLPLNRLKVKDHFDYPRNDDVVALVEKLEYPAEIRRAIMAAFGKKLLCRDLDTCVRYAEQTNMDCLTLDGDMVHRRGALNGGFKDPRRSRTRAMMEVKQAQVDLERVADRARRVTAEAQQADQRVTGIISEIQKLEAEKHRAISAHKHLCDEISRRENHIRTEKDNLAQRERSCELQEREVKDLIAKVTALRSELLTPMQDSLTADEHQMLHSLSAKISLFEAEERDQRQRLEENRSEMESIKTVLEENLIRRENELARQLGEGIEELAVSEREENLKAKQIDLDDASRLVDDNSSSLKDLEQKIEALQQETTNENALVDALNGEDVSLSDQIQQETRQAEKILNKHRRLLKKREDATRDIRELGTLPISELEKFKGLPFSDVIKQFKRRNEKLKKYSHVNKKALDQFMSFNEQRATLLERKQEIDDAYNSIKDLIDVLDKRKDEAIFRTFKGVAGFFSEVFRELVPTGEGKMILVGADTSQTGTANGGDASLETNVDTYSGVQVKVNFRGEGDSYLMQQLSGGQKALVALAFIFAIQRVDPAPFYLFDEIDQALDSTHRAAVAALIHRQAHSKDSPAQFITSTFRPELVNIADKFYGIGHQNKISNVYPMTKEESLDFISNIMTEEEGVAGS</sequence>
<feature type="coiled-coil region" evidence="8">
    <location>
        <begin position="696"/>
        <end position="737"/>
    </location>
</feature>
<dbReference type="GO" id="GO:0005694">
    <property type="term" value="C:chromosome"/>
    <property type="evidence" value="ECO:0007669"/>
    <property type="project" value="InterPro"/>
</dbReference>
<dbReference type="AlphaFoldDB" id="A0A8J5M3G1"/>
<feature type="domain" description="SMC hinge" evidence="9">
    <location>
        <begin position="543"/>
        <end position="657"/>
    </location>
</feature>
<protein>
    <recommendedName>
        <fullName evidence="9">SMC hinge domain-containing protein</fullName>
    </recommendedName>
</protein>
<reference evidence="10" key="1">
    <citation type="submission" date="2021-01" db="EMBL/GenBank/DDBJ databases">
        <title>Phytophthora aleatoria, a newly-described species from Pinus radiata is distinct from Phytophthora cactorum isolates based on comparative genomics.</title>
        <authorList>
            <person name="Mcdougal R."/>
            <person name="Panda P."/>
            <person name="Williams N."/>
            <person name="Studholme D.J."/>
        </authorList>
    </citation>
    <scope>NUCLEOTIDE SEQUENCE</scope>
    <source>
        <strain evidence="10">NZFS 4037</strain>
    </source>
</reference>
<dbReference type="PIRSF" id="PIRSF005719">
    <property type="entry name" value="SMC"/>
    <property type="match status" value="1"/>
</dbReference>
<evidence type="ECO:0000256" key="3">
    <source>
        <dbReference type="ARBA" id="ARBA00022618"/>
    </source>
</evidence>
<evidence type="ECO:0000256" key="4">
    <source>
        <dbReference type="ARBA" id="ARBA00022776"/>
    </source>
</evidence>
<dbReference type="Proteomes" id="UP000709295">
    <property type="component" value="Unassembled WGS sequence"/>
</dbReference>
<feature type="non-terminal residue" evidence="10">
    <location>
        <position position="1232"/>
    </location>
</feature>
<evidence type="ECO:0000256" key="6">
    <source>
        <dbReference type="ARBA" id="ARBA00023242"/>
    </source>
</evidence>
<proteinExistence type="inferred from homology"/>
<dbReference type="CDD" id="cd03272">
    <property type="entry name" value="ABC_SMC3_euk"/>
    <property type="match status" value="1"/>
</dbReference>
<dbReference type="GO" id="GO:0051276">
    <property type="term" value="P:chromosome organization"/>
    <property type="evidence" value="ECO:0007669"/>
    <property type="project" value="InterPro"/>
</dbReference>
<keyword evidence="11" id="KW-1185">Reference proteome</keyword>
<dbReference type="FunFam" id="3.40.50.300:FF:000424">
    <property type="entry name" value="Structural maintenance of chromosomes 3"/>
    <property type="match status" value="1"/>
</dbReference>
<accession>A0A8J5M3G1</accession>
<evidence type="ECO:0000313" key="10">
    <source>
        <dbReference type="EMBL" id="KAG6950372.1"/>
    </source>
</evidence>
<organism evidence="10 11">
    <name type="scientific">Phytophthora aleatoria</name>
    <dbReference type="NCBI Taxonomy" id="2496075"/>
    <lineage>
        <taxon>Eukaryota</taxon>
        <taxon>Sar</taxon>
        <taxon>Stramenopiles</taxon>
        <taxon>Oomycota</taxon>
        <taxon>Peronosporomycetes</taxon>
        <taxon>Peronosporales</taxon>
        <taxon>Peronosporaceae</taxon>
        <taxon>Phytophthora</taxon>
    </lineage>
</organism>
<comment type="subcellular location">
    <subcellularLocation>
        <location evidence="1">Nucleus</location>
    </subcellularLocation>
</comment>
<keyword evidence="3" id="KW-0132">Cell division</keyword>
<name>A0A8J5M3G1_9STRA</name>
<dbReference type="Pfam" id="PF02463">
    <property type="entry name" value="SMC_N"/>
    <property type="match status" value="1"/>
</dbReference>
<evidence type="ECO:0000256" key="5">
    <source>
        <dbReference type="ARBA" id="ARBA00023054"/>
    </source>
</evidence>
<keyword evidence="4" id="KW-0498">Mitosis</keyword>
<comment type="caution">
    <text evidence="10">The sequence shown here is derived from an EMBL/GenBank/DDBJ whole genome shotgun (WGS) entry which is preliminary data.</text>
</comment>
<dbReference type="InterPro" id="IPR024704">
    <property type="entry name" value="SMC"/>
</dbReference>
<keyword evidence="7" id="KW-0131">Cell cycle</keyword>
<dbReference type="InterPro" id="IPR010935">
    <property type="entry name" value="SMC_hinge"/>
</dbReference>
<dbReference type="EMBL" id="JAENGY010001311">
    <property type="protein sequence ID" value="KAG6950372.1"/>
    <property type="molecule type" value="Genomic_DNA"/>
</dbReference>
<comment type="similarity">
    <text evidence="2">Belongs to the SMC family. SMC3 subfamily.</text>
</comment>
<dbReference type="SMART" id="SM00968">
    <property type="entry name" value="SMC_hinge"/>
    <property type="match status" value="1"/>
</dbReference>
<dbReference type="PANTHER" id="PTHR43977">
    <property type="entry name" value="STRUCTURAL MAINTENANCE OF CHROMOSOMES PROTEIN 3"/>
    <property type="match status" value="1"/>
</dbReference>
<feature type="coiled-coil region" evidence="8">
    <location>
        <begin position="766"/>
        <end position="793"/>
    </location>
</feature>
<dbReference type="Pfam" id="PF06470">
    <property type="entry name" value="SMC_hinge"/>
    <property type="match status" value="1"/>
</dbReference>
<keyword evidence="6" id="KW-0539">Nucleus</keyword>
<gene>
    <name evidence="10" type="ORF">JG688_00014188</name>
</gene>
<feature type="coiled-coil region" evidence="8">
    <location>
        <begin position="443"/>
        <end position="501"/>
    </location>
</feature>
<feature type="coiled-coil region" evidence="8">
    <location>
        <begin position="883"/>
        <end position="959"/>
    </location>
</feature>
<feature type="coiled-coil region" evidence="8">
    <location>
        <begin position="208"/>
        <end position="394"/>
    </location>
</feature>
<dbReference type="GO" id="GO:0016887">
    <property type="term" value="F:ATP hydrolysis activity"/>
    <property type="evidence" value="ECO:0007669"/>
    <property type="project" value="InterPro"/>
</dbReference>
<feature type="coiled-coil region" evidence="8">
    <location>
        <begin position="821"/>
        <end position="848"/>
    </location>
</feature>
<dbReference type="InterPro" id="IPR003395">
    <property type="entry name" value="RecF/RecN/SMC_N"/>
</dbReference>
<dbReference type="InterPro" id="IPR041741">
    <property type="entry name" value="SMC3_ABC_euk"/>
</dbReference>
<dbReference type="GO" id="GO:0051301">
    <property type="term" value="P:cell division"/>
    <property type="evidence" value="ECO:0007669"/>
    <property type="project" value="UniProtKB-KW"/>
</dbReference>